<dbReference type="RefSeq" id="WP_015313973.1">
    <property type="nucleotide sequence ID" value="NC_019972.1"/>
</dbReference>
<reference evidence="2" key="1">
    <citation type="submission" date="2012-02" db="EMBL/GenBank/DDBJ databases">
        <title>Complete sequence of plasmid of Methanomethylovorans hollandica DSM 15978.</title>
        <authorList>
            <person name="Lucas S."/>
            <person name="Copeland A."/>
            <person name="Lapidus A."/>
            <person name="Glavina del Rio T."/>
            <person name="Dalin E."/>
            <person name="Tice H."/>
            <person name="Bruce D."/>
            <person name="Goodwin L."/>
            <person name="Pitluck S."/>
            <person name="Peters L."/>
            <person name="Mikhailova N."/>
            <person name="Held B."/>
            <person name="Kyrpides N."/>
            <person name="Mavromatis K."/>
            <person name="Ivanova N."/>
            <person name="Brettin T."/>
            <person name="Detter J.C."/>
            <person name="Han C."/>
            <person name="Larimer F."/>
            <person name="Land M."/>
            <person name="Hauser L."/>
            <person name="Markowitz V."/>
            <person name="Cheng J.-F."/>
            <person name="Hugenholtz P."/>
            <person name="Woyke T."/>
            <person name="Wu D."/>
            <person name="Spring S."/>
            <person name="Schroeder M."/>
            <person name="Brambilla E."/>
            <person name="Klenk H.-P."/>
            <person name="Eisen J.A."/>
        </authorList>
    </citation>
    <scope>NUCLEOTIDE SEQUENCE [LARGE SCALE GENOMIC DNA]</scope>
    <source>
        <strain evidence="2">DSM 15978 / NBRC 107637 / DMS1</strain>
        <plasmid evidence="2">Plasmid pMETHO01</plasmid>
    </source>
</reference>
<keyword evidence="1" id="KW-0614">Plasmid</keyword>
<protein>
    <submittedName>
        <fullName evidence="1">Uncharacterized protein</fullName>
    </submittedName>
</protein>
<accession>L0L0J0</accession>
<dbReference type="GeneID" id="14401675"/>
<organism evidence="1 2">
    <name type="scientific">Methanomethylovorans hollandica (strain DSM 15978 / NBRC 107637 / DMS1)</name>
    <dbReference type="NCBI Taxonomy" id="867904"/>
    <lineage>
        <taxon>Archaea</taxon>
        <taxon>Methanobacteriati</taxon>
        <taxon>Methanobacteriota</taxon>
        <taxon>Stenosarchaea group</taxon>
        <taxon>Methanomicrobia</taxon>
        <taxon>Methanosarcinales</taxon>
        <taxon>Methanosarcinaceae</taxon>
        <taxon>Methanomethylovorans</taxon>
    </lineage>
</organism>
<evidence type="ECO:0000313" key="1">
    <source>
        <dbReference type="EMBL" id="AGB50841.1"/>
    </source>
</evidence>
<dbReference type="KEGG" id="mhz:Metho_2713"/>
<dbReference type="EMBL" id="CP003363">
    <property type="protein sequence ID" value="AGB50841.1"/>
    <property type="molecule type" value="Genomic_DNA"/>
</dbReference>
<evidence type="ECO:0000313" key="2">
    <source>
        <dbReference type="Proteomes" id="UP000010866"/>
    </source>
</evidence>
<dbReference type="Proteomes" id="UP000010866">
    <property type="component" value="Plasmid pMETHO01"/>
</dbReference>
<sequence length="114" mass="12789">MSSMYCIATITPLEGESIEEIESRVNRYLENNNFASSSRYTSSPYDGFTIETGKTTIITEELYDSELSEYEGECDGIELIGFVLSCTVFTDIDGEECTREFIGNKYAVFVSCSM</sequence>
<keyword evidence="2" id="KW-1185">Reference proteome</keyword>
<name>L0L0J0_METHD</name>
<dbReference type="AlphaFoldDB" id="L0L0J0"/>
<proteinExistence type="predicted"/>
<dbReference type="HOGENOM" id="CLU_2115492_0_0_2"/>
<gene>
    <name evidence="1" type="ordered locus">Metho_2713</name>
</gene>
<geneLocation type="plasmid" evidence="1 2">
    <name>pMETHO01</name>
</geneLocation>